<feature type="compositionally biased region" description="Polar residues" evidence="1">
    <location>
        <begin position="82"/>
        <end position="94"/>
    </location>
</feature>
<dbReference type="Proteomes" id="UP000030655">
    <property type="component" value="Unassembled WGS sequence"/>
</dbReference>
<evidence type="ECO:0000256" key="1">
    <source>
        <dbReference type="SAM" id="MobiDB-lite"/>
    </source>
</evidence>
<reference evidence="2 3" key="2">
    <citation type="submission" date="2014-03" db="EMBL/GenBank/DDBJ databases">
        <title>The Genome Sequence of Anncaliia algerae insect isolate PRA339.</title>
        <authorList>
            <consortium name="The Broad Institute Genome Sequencing Platform"/>
            <consortium name="The Broad Institute Genome Sequencing Center for Infectious Disease"/>
            <person name="Cuomo C."/>
            <person name="Becnel J."/>
            <person name="Sanscrainte N."/>
            <person name="Walker B."/>
            <person name="Young S.K."/>
            <person name="Zeng Q."/>
            <person name="Gargeya S."/>
            <person name="Fitzgerald M."/>
            <person name="Haas B."/>
            <person name="Abouelleil A."/>
            <person name="Alvarado L."/>
            <person name="Arachchi H.M."/>
            <person name="Berlin A.M."/>
            <person name="Chapman S.B."/>
            <person name="Dewar J."/>
            <person name="Goldberg J."/>
            <person name="Griggs A."/>
            <person name="Gujja S."/>
            <person name="Hansen M."/>
            <person name="Howarth C."/>
            <person name="Imamovic A."/>
            <person name="Larimer J."/>
            <person name="McCowan C."/>
            <person name="Murphy C."/>
            <person name="Neiman D."/>
            <person name="Pearson M."/>
            <person name="Priest M."/>
            <person name="Roberts A."/>
            <person name="Saif S."/>
            <person name="Shea T."/>
            <person name="Sisk P."/>
            <person name="Sykes S."/>
            <person name="Wortman J."/>
            <person name="Nusbaum C."/>
            <person name="Birren B."/>
        </authorList>
    </citation>
    <scope>NUCLEOTIDE SEQUENCE [LARGE SCALE GENOMIC DNA]</scope>
    <source>
        <strain evidence="2 3">PRA339</strain>
    </source>
</reference>
<organism evidence="2 3">
    <name type="scientific">Anncaliia algerae PRA339</name>
    <dbReference type="NCBI Taxonomy" id="1288291"/>
    <lineage>
        <taxon>Eukaryota</taxon>
        <taxon>Fungi</taxon>
        <taxon>Fungi incertae sedis</taxon>
        <taxon>Microsporidia</taxon>
        <taxon>Tubulinosematoidea</taxon>
        <taxon>Tubulinosematidae</taxon>
        <taxon>Anncaliia</taxon>
    </lineage>
</organism>
<protein>
    <submittedName>
        <fullName evidence="2">Uncharacterized protein</fullName>
    </submittedName>
</protein>
<name>A0A059EW93_9MICR</name>
<feature type="compositionally biased region" description="Polar residues" evidence="1">
    <location>
        <begin position="55"/>
        <end position="64"/>
    </location>
</feature>
<feature type="region of interest" description="Disordered" evidence="1">
    <location>
        <begin position="1"/>
        <end position="137"/>
    </location>
</feature>
<feature type="compositionally biased region" description="Polar residues" evidence="1">
    <location>
        <begin position="28"/>
        <end position="39"/>
    </location>
</feature>
<proteinExistence type="predicted"/>
<evidence type="ECO:0000313" key="3">
    <source>
        <dbReference type="Proteomes" id="UP000030655"/>
    </source>
</evidence>
<dbReference type="EMBL" id="KK365335">
    <property type="protein sequence ID" value="KCZ79180.1"/>
    <property type="molecule type" value="Genomic_DNA"/>
</dbReference>
<dbReference type="AlphaFoldDB" id="A0A059EW93"/>
<reference evidence="3" key="1">
    <citation type="submission" date="2013-02" db="EMBL/GenBank/DDBJ databases">
        <authorList>
            <consortium name="The Broad Institute Genome Sequencing Platform"/>
            <person name="Cuomo C."/>
            <person name="Becnel J."/>
            <person name="Sanscrainte N."/>
            <person name="Walker B."/>
            <person name="Young S.K."/>
            <person name="Zeng Q."/>
            <person name="Gargeya S."/>
            <person name="Fitzgerald M."/>
            <person name="Haas B."/>
            <person name="Abouelleil A."/>
            <person name="Alvarado L."/>
            <person name="Arachchi H.M."/>
            <person name="Berlin A.M."/>
            <person name="Chapman S.B."/>
            <person name="Dewar J."/>
            <person name="Goldberg J."/>
            <person name="Griggs A."/>
            <person name="Gujja S."/>
            <person name="Hansen M."/>
            <person name="Howarth C."/>
            <person name="Imamovic A."/>
            <person name="Larimer J."/>
            <person name="McCowan C."/>
            <person name="Murphy C."/>
            <person name="Neiman D."/>
            <person name="Pearson M."/>
            <person name="Priest M."/>
            <person name="Roberts A."/>
            <person name="Saif S."/>
            <person name="Shea T."/>
            <person name="Sisk P."/>
            <person name="Sykes S."/>
            <person name="Wortman J."/>
            <person name="Nusbaum C."/>
            <person name="Birren B."/>
        </authorList>
    </citation>
    <scope>NUCLEOTIDE SEQUENCE [LARGE SCALE GENOMIC DNA]</scope>
    <source>
        <strain evidence="3">PRA339</strain>
    </source>
</reference>
<feature type="compositionally biased region" description="Basic and acidic residues" evidence="1">
    <location>
        <begin position="108"/>
        <end position="129"/>
    </location>
</feature>
<gene>
    <name evidence="2" type="ORF">H312_03438</name>
</gene>
<dbReference type="VEuPathDB" id="MicrosporidiaDB:H312_03438"/>
<dbReference type="OrthoDB" id="439808at2759"/>
<feature type="compositionally biased region" description="Basic and acidic residues" evidence="1">
    <location>
        <begin position="42"/>
        <end position="54"/>
    </location>
</feature>
<dbReference type="STRING" id="1288291.A0A059EW93"/>
<accession>A0A059EW93</accession>
<feature type="compositionally biased region" description="Basic and acidic residues" evidence="1">
    <location>
        <begin position="66"/>
        <end position="81"/>
    </location>
</feature>
<keyword evidence="3" id="KW-1185">Reference proteome</keyword>
<feature type="compositionally biased region" description="Basic and acidic residues" evidence="1">
    <location>
        <begin position="1"/>
        <end position="27"/>
    </location>
</feature>
<evidence type="ECO:0000313" key="2">
    <source>
        <dbReference type="EMBL" id="KCZ79180.1"/>
    </source>
</evidence>
<sequence>MSESTEQRAEENKANHETRSEETKETSNADSGCTAQATWGTPKKDGSKNEKTSFDLKSNTQVSFNDEEKTTEKDSQREDAKSNSWGNDDSNKTSGGWGEPTVDEGGDESIKRRRTDEPFRRNKYEEPEPSKSLGLFGLSPYASQEDIEKFLKENIPNIPLILN</sequence>
<dbReference type="HOGENOM" id="CLU_1626610_0_0_1"/>